<keyword evidence="8" id="KW-0808">Transferase</keyword>
<dbReference type="PANTHER" id="PTHR46212:SF3">
    <property type="entry name" value="GH27120P"/>
    <property type="match status" value="1"/>
</dbReference>
<dbReference type="PROSITE" id="PS00018">
    <property type="entry name" value="EF_HAND_1"/>
    <property type="match status" value="2"/>
</dbReference>
<feature type="domain" description="EF-hand" evidence="7">
    <location>
        <begin position="63"/>
        <end position="98"/>
    </location>
</feature>
<reference evidence="8 9" key="1">
    <citation type="journal article" date="2018" name="G3 (Bethesda)">
        <title>Phylogenetic and Phylogenomic Definition of Rhizopus Species.</title>
        <authorList>
            <person name="Gryganskyi A.P."/>
            <person name="Golan J."/>
            <person name="Dolatabadi S."/>
            <person name="Mondo S."/>
            <person name="Robb S."/>
            <person name="Idnurm A."/>
            <person name="Muszewska A."/>
            <person name="Steczkiewicz K."/>
            <person name="Masonjones S."/>
            <person name="Liao H.L."/>
            <person name="Gajdeczka M.T."/>
            <person name="Anike F."/>
            <person name="Vuek A."/>
            <person name="Anishchenko I.M."/>
            <person name="Voigt K."/>
            <person name="de Hoog G.S."/>
            <person name="Smith M.E."/>
            <person name="Heitman J."/>
            <person name="Vilgalys R."/>
            <person name="Stajich J.E."/>
        </authorList>
    </citation>
    <scope>NUCLEOTIDE SEQUENCE [LARGE SCALE GENOMIC DNA]</scope>
    <source>
        <strain evidence="8 9">CBS 357.93</strain>
    </source>
</reference>
<keyword evidence="8" id="KW-0328">Glycosyltransferase</keyword>
<evidence type="ECO:0000256" key="1">
    <source>
        <dbReference type="ARBA" id="ARBA00004496"/>
    </source>
</evidence>
<dbReference type="AlphaFoldDB" id="A0A367JAD5"/>
<dbReference type="Pfam" id="PF13499">
    <property type="entry name" value="EF-hand_7"/>
    <property type="match status" value="2"/>
</dbReference>
<dbReference type="PANTHER" id="PTHR46212">
    <property type="entry name" value="PEFLIN"/>
    <property type="match status" value="1"/>
</dbReference>
<keyword evidence="2" id="KW-0963">Cytoplasm</keyword>
<dbReference type="EMBL" id="PJQL01001769">
    <property type="protein sequence ID" value="RCH86912.1"/>
    <property type="molecule type" value="Genomic_DNA"/>
</dbReference>
<name>A0A367JAD5_RHIAZ</name>
<dbReference type="InterPro" id="IPR051426">
    <property type="entry name" value="Peflin/Sorcin_CaBP"/>
</dbReference>
<accession>A0A367JAD5</accession>
<dbReference type="SMART" id="SM00054">
    <property type="entry name" value="EFh"/>
    <property type="match status" value="4"/>
</dbReference>
<dbReference type="SUPFAM" id="SSF47473">
    <property type="entry name" value="EF-hand"/>
    <property type="match status" value="1"/>
</dbReference>
<keyword evidence="5" id="KW-0106">Calcium</keyword>
<feature type="domain" description="EF-hand" evidence="7">
    <location>
        <begin position="166"/>
        <end position="201"/>
    </location>
</feature>
<dbReference type="InterPro" id="IPR011992">
    <property type="entry name" value="EF-hand-dom_pair"/>
</dbReference>
<dbReference type="FunFam" id="1.10.238.10:FF:000003">
    <property type="entry name" value="Calmodulin A"/>
    <property type="match status" value="1"/>
</dbReference>
<evidence type="ECO:0000256" key="3">
    <source>
        <dbReference type="ARBA" id="ARBA00022723"/>
    </source>
</evidence>
<dbReference type="STRING" id="86630.A0A367JAD5"/>
<protein>
    <submittedName>
        <fullName evidence="8">Alpha-1 3/1 6-mannosyltransferase alg-2</fullName>
    </submittedName>
</protein>
<evidence type="ECO:0000256" key="4">
    <source>
        <dbReference type="ARBA" id="ARBA00022737"/>
    </source>
</evidence>
<evidence type="ECO:0000256" key="2">
    <source>
        <dbReference type="ARBA" id="ARBA00022490"/>
    </source>
</evidence>
<evidence type="ECO:0000256" key="5">
    <source>
        <dbReference type="ARBA" id="ARBA00022837"/>
    </source>
</evidence>
<dbReference type="InterPro" id="IPR002048">
    <property type="entry name" value="EF_hand_dom"/>
</dbReference>
<evidence type="ECO:0000256" key="6">
    <source>
        <dbReference type="SAM" id="MobiDB-lite"/>
    </source>
</evidence>
<dbReference type="InterPro" id="IPR018247">
    <property type="entry name" value="EF_Hand_1_Ca_BS"/>
</dbReference>
<dbReference type="GO" id="GO:0005509">
    <property type="term" value="F:calcium ion binding"/>
    <property type="evidence" value="ECO:0007669"/>
    <property type="project" value="InterPro"/>
</dbReference>
<comment type="caution">
    <text evidence="8">The sequence shown here is derived from an EMBL/GenBank/DDBJ whole genome shotgun (WGS) entry which is preliminary data.</text>
</comment>
<proteinExistence type="predicted"/>
<keyword evidence="4" id="KW-0677">Repeat</keyword>
<evidence type="ECO:0000259" key="7">
    <source>
        <dbReference type="PROSITE" id="PS50222"/>
    </source>
</evidence>
<organism evidence="8 9">
    <name type="scientific">Rhizopus azygosporus</name>
    <name type="common">Rhizopus microsporus var. azygosporus</name>
    <dbReference type="NCBI Taxonomy" id="86630"/>
    <lineage>
        <taxon>Eukaryota</taxon>
        <taxon>Fungi</taxon>
        <taxon>Fungi incertae sedis</taxon>
        <taxon>Mucoromycota</taxon>
        <taxon>Mucoromycotina</taxon>
        <taxon>Mucoromycetes</taxon>
        <taxon>Mucorales</taxon>
        <taxon>Mucorineae</taxon>
        <taxon>Rhizopodaceae</taxon>
        <taxon>Rhizopus</taxon>
    </lineage>
</organism>
<feature type="domain" description="EF-hand" evidence="7">
    <location>
        <begin position="130"/>
        <end position="165"/>
    </location>
</feature>
<gene>
    <name evidence="8" type="primary">ALG-2_2</name>
    <name evidence="8" type="ORF">CU097_002802</name>
</gene>
<dbReference type="OrthoDB" id="186625at2759"/>
<sequence length="238" mass="27855">MNKYPSVEFLLQRDSFLMSGFFRNSQHNPQGFAPPPQTPYYSSYPPQQHTPLQRSHTLSANDRREQYLWNLFQRVDTDRSGSISVHELQQALVNGDWSPFNIETVRMMVNIFDTDNNGTIDFREFKGLWKYVEDWSQCFKTFDRDNSGSIDRYEMGYALRTFGFNVSDHFVNMLVHSFDKYGNGEITFDNFVQACVTLSTLTNLFRSRDYENRGSITINYEDFLTLVISSRPDMKGNI</sequence>
<keyword evidence="9" id="KW-1185">Reference proteome</keyword>
<evidence type="ECO:0000313" key="9">
    <source>
        <dbReference type="Proteomes" id="UP000252139"/>
    </source>
</evidence>
<dbReference type="Proteomes" id="UP000252139">
    <property type="component" value="Unassembled WGS sequence"/>
</dbReference>
<dbReference type="GO" id="GO:0005737">
    <property type="term" value="C:cytoplasm"/>
    <property type="evidence" value="ECO:0007669"/>
    <property type="project" value="UniProtKB-SubCell"/>
</dbReference>
<dbReference type="PROSITE" id="PS50222">
    <property type="entry name" value="EF_HAND_2"/>
    <property type="match status" value="3"/>
</dbReference>
<evidence type="ECO:0000313" key="8">
    <source>
        <dbReference type="EMBL" id="RCH86912.1"/>
    </source>
</evidence>
<dbReference type="GO" id="GO:0016757">
    <property type="term" value="F:glycosyltransferase activity"/>
    <property type="evidence" value="ECO:0007669"/>
    <property type="project" value="UniProtKB-KW"/>
</dbReference>
<feature type="compositionally biased region" description="Low complexity" evidence="6">
    <location>
        <begin position="39"/>
        <end position="51"/>
    </location>
</feature>
<dbReference type="GO" id="GO:0048306">
    <property type="term" value="F:calcium-dependent protein binding"/>
    <property type="evidence" value="ECO:0007669"/>
    <property type="project" value="UniProtKB-ARBA"/>
</dbReference>
<feature type="region of interest" description="Disordered" evidence="6">
    <location>
        <begin position="27"/>
        <end position="57"/>
    </location>
</feature>
<dbReference type="Gene3D" id="1.10.238.10">
    <property type="entry name" value="EF-hand"/>
    <property type="match status" value="1"/>
</dbReference>
<comment type="subcellular location">
    <subcellularLocation>
        <location evidence="1">Cytoplasm</location>
    </subcellularLocation>
</comment>
<keyword evidence="3" id="KW-0479">Metal-binding</keyword>